<dbReference type="PANTHER" id="PTHR30576:SF0">
    <property type="entry name" value="UNDECAPRENYL-PHOSPHATE N-ACETYLGALACTOSAMINYL 1-PHOSPHATE TRANSFERASE-RELATED"/>
    <property type="match status" value="1"/>
</dbReference>
<accession>A0A7Y9G5S4</accession>
<comment type="caution">
    <text evidence="4">The sequence shown here is derived from an EMBL/GenBank/DDBJ whole genome shotgun (WGS) entry which is preliminary data.</text>
</comment>
<evidence type="ECO:0000256" key="2">
    <source>
        <dbReference type="SAM" id="Phobius"/>
    </source>
</evidence>
<proteinExistence type="inferred from homology"/>
<keyword evidence="5" id="KW-1185">Reference proteome</keyword>
<name>A0A7Y9G5S4_9ACTN</name>
<dbReference type="Pfam" id="PF02397">
    <property type="entry name" value="Bac_transf"/>
    <property type="match status" value="1"/>
</dbReference>
<evidence type="ECO:0000313" key="5">
    <source>
        <dbReference type="Proteomes" id="UP000591272"/>
    </source>
</evidence>
<sequence>MTGPAWTLSSEKRALDLLIATALSPVYVPTAAVGASLMFLADGRAPVFRQWRIGRDGVPFRLLHVRTMRDGRGMDASRGSDDPRATRPGKVLRKGTFDQFLEVYHVLRGHMAMANPRPLLQFDRRLMREVLPSSVYREWDWASTIGRPGMYSTFGNESIGLEPQSEAFLLRRSECDIEDAHCACLERDLRILGDTAKIGWSFVSRAS</sequence>
<dbReference type="RefSeq" id="WP_179831988.1">
    <property type="nucleotide sequence ID" value="NZ_BMRD01000005.1"/>
</dbReference>
<dbReference type="Proteomes" id="UP000591272">
    <property type="component" value="Unassembled WGS sequence"/>
</dbReference>
<keyword evidence="4" id="KW-0808">Transferase</keyword>
<feature type="transmembrane region" description="Helical" evidence="2">
    <location>
        <begin position="17"/>
        <end position="41"/>
    </location>
</feature>
<keyword evidence="2" id="KW-1133">Transmembrane helix</keyword>
<dbReference type="EMBL" id="JACCBT010000001">
    <property type="protein sequence ID" value="NYE10468.1"/>
    <property type="molecule type" value="Genomic_DNA"/>
</dbReference>
<evidence type="ECO:0000259" key="3">
    <source>
        <dbReference type="Pfam" id="PF02397"/>
    </source>
</evidence>
<gene>
    <name evidence="4" type="ORF">BJ999_000764</name>
</gene>
<reference evidence="4 5" key="1">
    <citation type="submission" date="2020-07" db="EMBL/GenBank/DDBJ databases">
        <title>Sequencing the genomes of 1000 actinobacteria strains.</title>
        <authorList>
            <person name="Klenk H.-P."/>
        </authorList>
    </citation>
    <scope>NUCLEOTIDE SEQUENCE [LARGE SCALE GENOMIC DNA]</scope>
    <source>
        <strain evidence="4 5">DSM 43461</strain>
    </source>
</reference>
<keyword evidence="2" id="KW-0812">Transmembrane</keyword>
<evidence type="ECO:0000313" key="4">
    <source>
        <dbReference type="EMBL" id="NYE10468.1"/>
    </source>
</evidence>
<dbReference type="GO" id="GO:0016780">
    <property type="term" value="F:phosphotransferase activity, for other substituted phosphate groups"/>
    <property type="evidence" value="ECO:0007669"/>
    <property type="project" value="TreeGrafter"/>
</dbReference>
<comment type="similarity">
    <text evidence="1">Belongs to the bacterial sugar transferase family.</text>
</comment>
<dbReference type="InterPro" id="IPR003362">
    <property type="entry name" value="Bact_transf"/>
</dbReference>
<keyword evidence="2" id="KW-0472">Membrane</keyword>
<feature type="domain" description="Bacterial sugar transferase" evidence="3">
    <location>
        <begin position="12"/>
        <end position="197"/>
    </location>
</feature>
<dbReference type="AlphaFoldDB" id="A0A7Y9G5S4"/>
<dbReference type="PANTHER" id="PTHR30576">
    <property type="entry name" value="COLANIC BIOSYNTHESIS UDP-GLUCOSE LIPID CARRIER TRANSFERASE"/>
    <property type="match status" value="1"/>
</dbReference>
<organism evidence="4 5">
    <name type="scientific">Actinomadura citrea</name>
    <dbReference type="NCBI Taxonomy" id="46158"/>
    <lineage>
        <taxon>Bacteria</taxon>
        <taxon>Bacillati</taxon>
        <taxon>Actinomycetota</taxon>
        <taxon>Actinomycetes</taxon>
        <taxon>Streptosporangiales</taxon>
        <taxon>Thermomonosporaceae</taxon>
        <taxon>Actinomadura</taxon>
    </lineage>
</organism>
<evidence type="ECO:0000256" key="1">
    <source>
        <dbReference type="ARBA" id="ARBA00006464"/>
    </source>
</evidence>
<protein>
    <submittedName>
        <fullName evidence="4">Lipopolysaccharide/colanic/teichoic acid biosynthesis glycosyltransferase</fullName>
    </submittedName>
</protein>